<name>A0A4Q1V4M2_9BRAD</name>
<dbReference type="SUPFAM" id="SSF109998">
    <property type="entry name" value="Triger factor/SurA peptide-binding domain-like"/>
    <property type="match status" value="1"/>
</dbReference>
<comment type="similarity">
    <text evidence="2 12 14">Belongs to the FKBP-type PPIase family. Tig subfamily.</text>
</comment>
<accession>A0A4Q1V4M2</accession>
<dbReference type="GO" id="GO:0015031">
    <property type="term" value="P:protein transport"/>
    <property type="evidence" value="ECO:0007669"/>
    <property type="project" value="UniProtKB-UniRule"/>
</dbReference>
<keyword evidence="7 12" id="KW-0143">Chaperone</keyword>
<evidence type="ECO:0000256" key="4">
    <source>
        <dbReference type="ARBA" id="ARBA00016902"/>
    </source>
</evidence>
<evidence type="ECO:0000256" key="9">
    <source>
        <dbReference type="ARBA" id="ARBA00023306"/>
    </source>
</evidence>
<dbReference type="Gene3D" id="3.30.70.1050">
    <property type="entry name" value="Trigger factor ribosome-binding domain"/>
    <property type="match status" value="1"/>
</dbReference>
<dbReference type="HAMAP" id="MF_00303">
    <property type="entry name" value="Trigger_factor_Tig"/>
    <property type="match status" value="1"/>
</dbReference>
<comment type="function">
    <text evidence="10 12">Involved in protein export. Acts as a chaperone by maintaining the newly synthesized protein in an open conformation. Functions as a peptidyl-prolyl cis-trans isomerase.</text>
</comment>
<dbReference type="Gene3D" id="3.10.50.40">
    <property type="match status" value="1"/>
</dbReference>
<dbReference type="Proteomes" id="UP000290819">
    <property type="component" value="Unassembled WGS sequence"/>
</dbReference>
<organism evidence="16 17">
    <name type="scientific">Bradyrhizobium betae</name>
    <dbReference type="NCBI Taxonomy" id="244734"/>
    <lineage>
        <taxon>Bacteria</taxon>
        <taxon>Pseudomonadati</taxon>
        <taxon>Pseudomonadota</taxon>
        <taxon>Alphaproteobacteria</taxon>
        <taxon>Hyphomicrobiales</taxon>
        <taxon>Nitrobacteraceae</taxon>
        <taxon>Bradyrhizobium</taxon>
    </lineage>
</organism>
<dbReference type="OrthoDB" id="9767721at2"/>
<evidence type="ECO:0000256" key="12">
    <source>
        <dbReference type="HAMAP-Rule" id="MF_00303"/>
    </source>
</evidence>
<evidence type="ECO:0000256" key="2">
    <source>
        <dbReference type="ARBA" id="ARBA00005464"/>
    </source>
</evidence>
<dbReference type="InterPro" id="IPR008880">
    <property type="entry name" value="Trigger_fac_C"/>
</dbReference>
<keyword evidence="17" id="KW-1185">Reference proteome</keyword>
<dbReference type="PIRSF" id="PIRSF003095">
    <property type="entry name" value="Trigger_factor"/>
    <property type="match status" value="1"/>
</dbReference>
<evidence type="ECO:0000256" key="8">
    <source>
        <dbReference type="ARBA" id="ARBA00023235"/>
    </source>
</evidence>
<evidence type="ECO:0000313" key="17">
    <source>
        <dbReference type="Proteomes" id="UP000290819"/>
    </source>
</evidence>
<dbReference type="EMBL" id="MZXW01000022">
    <property type="protein sequence ID" value="RXT44827.1"/>
    <property type="molecule type" value="Genomic_DNA"/>
</dbReference>
<evidence type="ECO:0000256" key="3">
    <source>
        <dbReference type="ARBA" id="ARBA00013194"/>
    </source>
</evidence>
<evidence type="ECO:0000256" key="7">
    <source>
        <dbReference type="ARBA" id="ARBA00023186"/>
    </source>
</evidence>
<keyword evidence="5 12" id="KW-0132">Cell division</keyword>
<evidence type="ECO:0000259" key="15">
    <source>
        <dbReference type="PROSITE" id="PS50059"/>
    </source>
</evidence>
<evidence type="ECO:0000256" key="14">
    <source>
        <dbReference type="RuleBase" id="RU003914"/>
    </source>
</evidence>
<dbReference type="GO" id="GO:0051301">
    <property type="term" value="P:cell division"/>
    <property type="evidence" value="ECO:0007669"/>
    <property type="project" value="UniProtKB-KW"/>
</dbReference>
<evidence type="ECO:0000256" key="13">
    <source>
        <dbReference type="PROSITE-ProRule" id="PRU00277"/>
    </source>
</evidence>
<evidence type="ECO:0000256" key="11">
    <source>
        <dbReference type="ARBA" id="ARBA00029986"/>
    </source>
</evidence>
<dbReference type="Pfam" id="PF00254">
    <property type="entry name" value="FKBP_C"/>
    <property type="match status" value="1"/>
</dbReference>
<dbReference type="NCBIfam" id="TIGR00115">
    <property type="entry name" value="tig"/>
    <property type="match status" value="1"/>
</dbReference>
<dbReference type="InterPro" id="IPR027304">
    <property type="entry name" value="Trigger_fact/SurA_dom_sf"/>
</dbReference>
<dbReference type="InterPro" id="IPR005215">
    <property type="entry name" value="Trig_fac"/>
</dbReference>
<keyword evidence="8 12" id="KW-0413">Isomerase</keyword>
<dbReference type="InterPro" id="IPR037041">
    <property type="entry name" value="Trigger_fac_C_sf"/>
</dbReference>
<dbReference type="InterPro" id="IPR001179">
    <property type="entry name" value="PPIase_FKBP_dom"/>
</dbReference>
<keyword evidence="6 12" id="KW-0697">Rotamase</keyword>
<comment type="caution">
    <text evidence="16">The sequence shown here is derived from an EMBL/GenBank/DDBJ whole genome shotgun (WGS) entry which is preliminary data.</text>
</comment>
<evidence type="ECO:0000256" key="1">
    <source>
        <dbReference type="ARBA" id="ARBA00000971"/>
    </source>
</evidence>
<evidence type="ECO:0000256" key="6">
    <source>
        <dbReference type="ARBA" id="ARBA00023110"/>
    </source>
</evidence>
<dbReference type="Pfam" id="PF05697">
    <property type="entry name" value="Trigger_N"/>
    <property type="match status" value="1"/>
</dbReference>
<keyword evidence="12" id="KW-0963">Cytoplasm</keyword>
<evidence type="ECO:0000313" key="16">
    <source>
        <dbReference type="EMBL" id="RXT44827.1"/>
    </source>
</evidence>
<dbReference type="SUPFAM" id="SSF102735">
    <property type="entry name" value="Trigger factor ribosome-binding domain"/>
    <property type="match status" value="1"/>
</dbReference>
<dbReference type="GO" id="GO:0003755">
    <property type="term" value="F:peptidyl-prolyl cis-trans isomerase activity"/>
    <property type="evidence" value="ECO:0007669"/>
    <property type="project" value="UniProtKB-UniRule"/>
</dbReference>
<dbReference type="AlphaFoldDB" id="A0A4Q1V4M2"/>
<sequence>MQVTETLSEGLKHEFKISVSASDLDAKAGAKLVDLKDKVKINGFRPGKVPVAHLKKVYGRSVMAETIDQTIRDTNTQLFSERGFKLATEPKITMPSEQAEVEELLNGKTDLTYTVAIEVVPAIALADFKAFQVEKPVADVSDTDVDEAIKRIADTNRGYAAKAGGAKAESGDRVTINFKGSINGELFEGGTGEGIQVAIGSNTFIPGFEEQLVGIGANETRTLKVSFPKNYMNEKLAGQPAEFETTATLIESPQDVVIDDEFAKTLGLESLDKLKEAARERLSAEFAGATRQRVKRALLDQLDEAHRFEAPPSLVDEEFNLMWNSVKAEMDSAGKTFADEDTTEEKAKEEYRKIADRRVRLGLVLSEIGEKNKITVTDDEVGRAVIERARSMPGREKEVWDFYRNNAQALAQLRAPIYEDKVVDFILELANVTEKKVSREDLYKDDEAEKTAA</sequence>
<comment type="catalytic activity">
    <reaction evidence="1 12 13">
        <text>[protein]-peptidylproline (omega=180) = [protein]-peptidylproline (omega=0)</text>
        <dbReference type="Rhea" id="RHEA:16237"/>
        <dbReference type="Rhea" id="RHEA-COMP:10747"/>
        <dbReference type="Rhea" id="RHEA-COMP:10748"/>
        <dbReference type="ChEBI" id="CHEBI:83833"/>
        <dbReference type="ChEBI" id="CHEBI:83834"/>
        <dbReference type="EC" id="5.2.1.8"/>
    </reaction>
</comment>
<dbReference type="InterPro" id="IPR046357">
    <property type="entry name" value="PPIase_dom_sf"/>
</dbReference>
<dbReference type="PANTHER" id="PTHR30560:SF3">
    <property type="entry name" value="TRIGGER FACTOR-LIKE PROTEIN TIG, CHLOROPLASTIC"/>
    <property type="match status" value="1"/>
</dbReference>
<feature type="domain" description="PPIase FKBP-type" evidence="15">
    <location>
        <begin position="171"/>
        <end position="259"/>
    </location>
</feature>
<dbReference type="GO" id="GO:0043335">
    <property type="term" value="P:protein unfolding"/>
    <property type="evidence" value="ECO:0007669"/>
    <property type="project" value="TreeGrafter"/>
</dbReference>
<dbReference type="RefSeq" id="WP_129272107.1">
    <property type="nucleotide sequence ID" value="NZ_MZXW01000022.1"/>
</dbReference>
<proteinExistence type="inferred from homology"/>
<dbReference type="PROSITE" id="PS50059">
    <property type="entry name" value="FKBP_PPIASE"/>
    <property type="match status" value="1"/>
</dbReference>
<keyword evidence="9 12" id="KW-0131">Cell cycle</keyword>
<dbReference type="FunFam" id="3.10.50.40:FF:000001">
    <property type="entry name" value="Trigger factor"/>
    <property type="match status" value="1"/>
</dbReference>
<evidence type="ECO:0000256" key="5">
    <source>
        <dbReference type="ARBA" id="ARBA00022618"/>
    </source>
</evidence>
<dbReference type="Pfam" id="PF05698">
    <property type="entry name" value="Trigger_C"/>
    <property type="match status" value="1"/>
</dbReference>
<dbReference type="EC" id="5.2.1.8" evidence="3 12"/>
<protein>
    <recommendedName>
        <fullName evidence="4 12">Trigger factor</fullName>
        <shortName evidence="12">TF</shortName>
        <ecNumber evidence="3 12">5.2.1.8</ecNumber>
    </recommendedName>
    <alternativeName>
        <fullName evidence="11 12">PPIase</fullName>
    </alternativeName>
</protein>
<dbReference type="Gene3D" id="1.10.3120.10">
    <property type="entry name" value="Trigger factor, C-terminal domain"/>
    <property type="match status" value="1"/>
</dbReference>
<dbReference type="GO" id="GO:0044183">
    <property type="term" value="F:protein folding chaperone"/>
    <property type="evidence" value="ECO:0007669"/>
    <property type="project" value="TreeGrafter"/>
</dbReference>
<dbReference type="GO" id="GO:0051083">
    <property type="term" value="P:'de novo' cotranslational protein folding"/>
    <property type="evidence" value="ECO:0007669"/>
    <property type="project" value="TreeGrafter"/>
</dbReference>
<reference evidence="16 17" key="1">
    <citation type="submission" date="2017-03" db="EMBL/GenBank/DDBJ databases">
        <authorList>
            <person name="Safronova V.I."/>
            <person name="Sazanova A.L."/>
            <person name="Chirak E.R."/>
        </authorList>
    </citation>
    <scope>NUCLEOTIDE SEQUENCE [LARGE SCALE GENOMIC DNA]</scope>
    <source>
        <strain evidence="16 17">Opo-243</strain>
    </source>
</reference>
<comment type="domain">
    <text evidence="12">Consists of 3 domains; the N-terminus binds the ribosome, the middle domain has PPIase activity, while the C-terminus has intrinsic chaperone activity on its own.</text>
</comment>
<gene>
    <name evidence="12" type="primary">tig</name>
    <name evidence="16" type="ORF">B5V03_19765</name>
</gene>
<dbReference type="PANTHER" id="PTHR30560">
    <property type="entry name" value="TRIGGER FACTOR CHAPERONE AND PEPTIDYL-PROLYL CIS/TRANS ISOMERASE"/>
    <property type="match status" value="1"/>
</dbReference>
<dbReference type="InterPro" id="IPR008881">
    <property type="entry name" value="Trigger_fac_ribosome-bd_bac"/>
</dbReference>
<evidence type="ECO:0000256" key="10">
    <source>
        <dbReference type="ARBA" id="ARBA00024849"/>
    </source>
</evidence>
<dbReference type="InterPro" id="IPR036611">
    <property type="entry name" value="Trigger_fac_ribosome-bd_sf"/>
</dbReference>
<dbReference type="SUPFAM" id="SSF54534">
    <property type="entry name" value="FKBP-like"/>
    <property type="match status" value="1"/>
</dbReference>
<comment type="subcellular location">
    <subcellularLocation>
        <location evidence="12">Cytoplasm</location>
    </subcellularLocation>
    <text evidence="12">About half TF is bound to the ribosome near the polypeptide exit tunnel while the other half is free in the cytoplasm.</text>
</comment>
<dbReference type="GO" id="GO:0043022">
    <property type="term" value="F:ribosome binding"/>
    <property type="evidence" value="ECO:0007669"/>
    <property type="project" value="TreeGrafter"/>
</dbReference>
<dbReference type="GO" id="GO:0005737">
    <property type="term" value="C:cytoplasm"/>
    <property type="evidence" value="ECO:0007669"/>
    <property type="project" value="UniProtKB-SubCell"/>
</dbReference>